<dbReference type="Gene3D" id="3.40.190.80">
    <property type="match status" value="1"/>
</dbReference>
<comment type="catalytic activity">
    <reaction evidence="9">
        <text>3'-phosphoadenylyl sulfate + H2O = adenosine 5'-phosphosulfate + phosphate</text>
        <dbReference type="Rhea" id="RHEA:77639"/>
        <dbReference type="ChEBI" id="CHEBI:15377"/>
        <dbReference type="ChEBI" id="CHEBI:43474"/>
        <dbReference type="ChEBI" id="CHEBI:58243"/>
        <dbReference type="ChEBI" id="CHEBI:58339"/>
        <dbReference type="EC" id="3.1.3.7"/>
    </reaction>
    <physiologicalReaction direction="left-to-right" evidence="9">
        <dbReference type="Rhea" id="RHEA:77640"/>
    </physiologicalReaction>
</comment>
<dbReference type="CDD" id="cd01517">
    <property type="entry name" value="PAP_phosphatase"/>
    <property type="match status" value="1"/>
</dbReference>
<dbReference type="GO" id="GO:0046854">
    <property type="term" value="P:phosphatidylinositol phosphate biosynthetic process"/>
    <property type="evidence" value="ECO:0007669"/>
    <property type="project" value="InterPro"/>
</dbReference>
<keyword evidence="12" id="KW-1185">Reference proteome</keyword>
<proteinExistence type="inferred from homology"/>
<dbReference type="PROSITE" id="PS00630">
    <property type="entry name" value="IMP_2"/>
    <property type="match status" value="1"/>
</dbReference>
<dbReference type="SUPFAM" id="SSF56655">
    <property type="entry name" value="Carbohydrate phosphatase"/>
    <property type="match status" value="1"/>
</dbReference>
<keyword evidence="6 10" id="KW-0460">Magnesium</keyword>
<dbReference type="AlphaFoldDB" id="A0A251X827"/>
<gene>
    <name evidence="11" type="ORF">TPSD3_05660</name>
</gene>
<name>A0A251X827_9GAMM</name>
<keyword evidence="4 10" id="KW-0479">Metal-binding</keyword>
<protein>
    <recommendedName>
        <fullName evidence="3">3'(2'),5'-bisphosphate nucleotidase</fullName>
        <ecNumber evidence="3">3.1.3.7</ecNumber>
    </recommendedName>
</protein>
<dbReference type="Pfam" id="PF00459">
    <property type="entry name" value="Inositol_P"/>
    <property type="match status" value="1"/>
</dbReference>
<feature type="binding site" evidence="10">
    <location>
        <position position="272"/>
    </location>
    <ligand>
        <name>Mg(2+)</name>
        <dbReference type="ChEBI" id="CHEBI:18420"/>
        <label>1</label>
        <note>catalytic</note>
    </ligand>
</feature>
<evidence type="ECO:0000256" key="10">
    <source>
        <dbReference type="PIRSR" id="PIRSR600760-2"/>
    </source>
</evidence>
<dbReference type="RefSeq" id="WP_086487615.1">
    <property type="nucleotide sequence ID" value="NZ_MSLT01000012.1"/>
</dbReference>
<dbReference type="Proteomes" id="UP000194798">
    <property type="component" value="Unassembled WGS sequence"/>
</dbReference>
<evidence type="ECO:0000256" key="4">
    <source>
        <dbReference type="ARBA" id="ARBA00022723"/>
    </source>
</evidence>
<dbReference type="Gene3D" id="3.30.540.10">
    <property type="entry name" value="Fructose-1,6-Bisphosphatase, subunit A, domain 1"/>
    <property type="match status" value="1"/>
</dbReference>
<reference evidence="11 12" key="1">
    <citation type="submission" date="2016-12" db="EMBL/GenBank/DDBJ databases">
        <title>Thioflexothrix psekupsii D3 genome sequencing and assembly.</title>
        <authorList>
            <person name="Fomenkov A."/>
            <person name="Vincze T."/>
            <person name="Grabovich M."/>
            <person name="Anton B.P."/>
            <person name="Dubinina G."/>
            <person name="Orlova M."/>
            <person name="Belousova E."/>
            <person name="Roberts R.J."/>
        </authorList>
    </citation>
    <scope>NUCLEOTIDE SEQUENCE [LARGE SCALE GENOMIC DNA]</scope>
    <source>
        <strain evidence="11">D3</strain>
    </source>
</reference>
<feature type="binding site" evidence="10">
    <location>
        <position position="126"/>
    </location>
    <ligand>
        <name>Mg(2+)</name>
        <dbReference type="ChEBI" id="CHEBI:18420"/>
        <label>1</label>
        <note>catalytic</note>
    </ligand>
</feature>
<dbReference type="PROSITE" id="PS00629">
    <property type="entry name" value="IMP_1"/>
    <property type="match status" value="1"/>
</dbReference>
<dbReference type="InterPro" id="IPR020550">
    <property type="entry name" value="Inositol_monophosphatase_CS"/>
</dbReference>
<dbReference type="NCBIfam" id="TIGR01330">
    <property type="entry name" value="bisphos_HAL2"/>
    <property type="match status" value="1"/>
</dbReference>
<dbReference type="InterPro" id="IPR000760">
    <property type="entry name" value="Inositol_monophosphatase-like"/>
</dbReference>
<dbReference type="GO" id="GO:0008441">
    <property type="term" value="F:3'(2'),5'-bisphosphate nucleotidase activity"/>
    <property type="evidence" value="ECO:0007669"/>
    <property type="project" value="UniProtKB-EC"/>
</dbReference>
<dbReference type="OrthoDB" id="9785695at2"/>
<comment type="catalytic activity">
    <reaction evidence="8">
        <text>adenosine 3',5'-bisphosphate + H2O = AMP + phosphate</text>
        <dbReference type="Rhea" id="RHEA:10040"/>
        <dbReference type="ChEBI" id="CHEBI:15377"/>
        <dbReference type="ChEBI" id="CHEBI:43474"/>
        <dbReference type="ChEBI" id="CHEBI:58343"/>
        <dbReference type="ChEBI" id="CHEBI:456215"/>
        <dbReference type="EC" id="3.1.3.7"/>
    </reaction>
    <physiologicalReaction direction="left-to-right" evidence="8">
        <dbReference type="Rhea" id="RHEA:10041"/>
    </physiologicalReaction>
</comment>
<evidence type="ECO:0000256" key="3">
    <source>
        <dbReference type="ARBA" id="ARBA00012633"/>
    </source>
</evidence>
<comment type="similarity">
    <text evidence="2">Belongs to the inositol monophosphatase superfamily.</text>
</comment>
<evidence type="ECO:0000313" key="11">
    <source>
        <dbReference type="EMBL" id="OUD13833.1"/>
    </source>
</evidence>
<dbReference type="GO" id="GO:0000103">
    <property type="term" value="P:sulfate assimilation"/>
    <property type="evidence" value="ECO:0007669"/>
    <property type="project" value="TreeGrafter"/>
</dbReference>
<dbReference type="PRINTS" id="PR00377">
    <property type="entry name" value="IMPHPHTASES"/>
</dbReference>
<comment type="caution">
    <text evidence="11">The sequence shown here is derived from an EMBL/GenBank/DDBJ whole genome shotgun (WGS) entry which is preliminary data.</text>
</comment>
<evidence type="ECO:0000256" key="2">
    <source>
        <dbReference type="ARBA" id="ARBA00009759"/>
    </source>
</evidence>
<evidence type="ECO:0000256" key="9">
    <source>
        <dbReference type="ARBA" id="ARBA00044484"/>
    </source>
</evidence>
<sequence length="329" mass="36302">MAYIKEKQVAIEAALKAAAFCIDVQNELIATDTLEKGDKSPVTIADFGAQALVCQHLRTVFPNDIIVGEENASSLQLPENLPLLEKITAFTQRFVPEANNERVCEWIDLGNGEVNKERFWTLDPIDGTKGFLRREQYAIAIALIENGDPKVGVLACPMLPVDYDDPKRGVGCLFVAVRGEGALMASLNSHRLQLKPIHLVDGRDPKRLRCAESIEHGDHELQKKVIKEAGLHADSLKLDSQAKYGVVARGDAALYLRLPSPTQPDYREKIWDHAAGVLLVEEAGGKASDMLGQRLQFASDQTMKHNQGVVVSTPVYHRAVIDALRYFLA</sequence>
<feature type="binding site" evidence="10">
    <location>
        <position position="69"/>
    </location>
    <ligand>
        <name>Mg(2+)</name>
        <dbReference type="ChEBI" id="CHEBI:18420"/>
        <label>1</label>
        <note>catalytic</note>
    </ligand>
</feature>
<comment type="catalytic activity">
    <reaction evidence="7">
        <text>adenosine 2',5'-bisphosphate + H2O = AMP + phosphate</text>
        <dbReference type="Rhea" id="RHEA:77643"/>
        <dbReference type="ChEBI" id="CHEBI:15377"/>
        <dbReference type="ChEBI" id="CHEBI:43474"/>
        <dbReference type="ChEBI" id="CHEBI:194156"/>
        <dbReference type="ChEBI" id="CHEBI:456215"/>
        <dbReference type="EC" id="3.1.3.7"/>
    </reaction>
    <physiologicalReaction direction="left-to-right" evidence="7">
        <dbReference type="Rhea" id="RHEA:77644"/>
    </physiologicalReaction>
</comment>
<dbReference type="InterPro" id="IPR051090">
    <property type="entry name" value="Inositol_monoP_superfamily"/>
</dbReference>
<organism evidence="11 12">
    <name type="scientific">Thioflexithrix psekupsensis</name>
    <dbReference type="NCBI Taxonomy" id="1570016"/>
    <lineage>
        <taxon>Bacteria</taxon>
        <taxon>Pseudomonadati</taxon>
        <taxon>Pseudomonadota</taxon>
        <taxon>Gammaproteobacteria</taxon>
        <taxon>Thiotrichales</taxon>
        <taxon>Thioflexithrix</taxon>
    </lineage>
</organism>
<comment type="cofactor">
    <cofactor evidence="1 10">
        <name>Mg(2+)</name>
        <dbReference type="ChEBI" id="CHEBI:18420"/>
    </cofactor>
</comment>
<evidence type="ECO:0000256" key="5">
    <source>
        <dbReference type="ARBA" id="ARBA00022801"/>
    </source>
</evidence>
<dbReference type="PANTHER" id="PTHR43200">
    <property type="entry name" value="PHOSPHATASE"/>
    <property type="match status" value="1"/>
</dbReference>
<dbReference type="EMBL" id="MSLT01000012">
    <property type="protein sequence ID" value="OUD13833.1"/>
    <property type="molecule type" value="Genomic_DNA"/>
</dbReference>
<feature type="binding site" evidence="10">
    <location>
        <position position="125"/>
    </location>
    <ligand>
        <name>Mg(2+)</name>
        <dbReference type="ChEBI" id="CHEBI:18420"/>
        <label>1</label>
        <note>catalytic</note>
    </ligand>
</feature>
<dbReference type="EC" id="3.1.3.7" evidence="3"/>
<evidence type="ECO:0000256" key="1">
    <source>
        <dbReference type="ARBA" id="ARBA00001946"/>
    </source>
</evidence>
<dbReference type="InterPro" id="IPR006239">
    <property type="entry name" value="DPNP"/>
</dbReference>
<feature type="binding site" evidence="10">
    <location>
        <position position="123"/>
    </location>
    <ligand>
        <name>Mg(2+)</name>
        <dbReference type="ChEBI" id="CHEBI:18420"/>
        <label>1</label>
        <note>catalytic</note>
    </ligand>
</feature>
<dbReference type="InterPro" id="IPR020583">
    <property type="entry name" value="Inositol_monoP_metal-BS"/>
</dbReference>
<dbReference type="PANTHER" id="PTHR43200:SF6">
    <property type="entry name" value="3'(2'),5'-BISPHOSPHATE NUCLEOTIDASE"/>
    <property type="match status" value="1"/>
</dbReference>
<keyword evidence="5" id="KW-0378">Hydrolase</keyword>
<evidence type="ECO:0000256" key="8">
    <source>
        <dbReference type="ARBA" id="ARBA00044479"/>
    </source>
</evidence>
<evidence type="ECO:0000256" key="6">
    <source>
        <dbReference type="ARBA" id="ARBA00022842"/>
    </source>
</evidence>
<accession>A0A251X827</accession>
<evidence type="ECO:0000256" key="7">
    <source>
        <dbReference type="ARBA" id="ARBA00044466"/>
    </source>
</evidence>
<evidence type="ECO:0000313" key="12">
    <source>
        <dbReference type="Proteomes" id="UP000194798"/>
    </source>
</evidence>
<dbReference type="GO" id="GO:0046872">
    <property type="term" value="F:metal ion binding"/>
    <property type="evidence" value="ECO:0007669"/>
    <property type="project" value="UniProtKB-KW"/>
</dbReference>